<dbReference type="AlphaFoldDB" id="A0A0D6B541"/>
<sequence>MGQMQAGPGQRQKGRGNADRQQPETAGDDRARRQMAEHLEIIAEMEHGHAQKRRAPGKVEGDYSARAAAGPGQSGWKPAIRRCSPKTAPAAMAASVTGADQASVAKAVSP</sequence>
<gene>
    <name evidence="2" type="ORF">NHU_02686</name>
</gene>
<evidence type="ECO:0000256" key="1">
    <source>
        <dbReference type="SAM" id="MobiDB-lite"/>
    </source>
</evidence>
<protein>
    <submittedName>
        <fullName evidence="2">Uncharacterized protein</fullName>
    </submittedName>
</protein>
<evidence type="ECO:0000313" key="2">
    <source>
        <dbReference type="EMBL" id="BAQ69834.1"/>
    </source>
</evidence>
<feature type="compositionally biased region" description="Basic and acidic residues" evidence="1">
    <location>
        <begin position="16"/>
        <end position="49"/>
    </location>
</feature>
<feature type="region of interest" description="Disordered" evidence="1">
    <location>
        <begin position="1"/>
        <end position="110"/>
    </location>
</feature>
<proteinExistence type="predicted"/>
<name>A0A0D6B541_RHOSU</name>
<organism evidence="2 3">
    <name type="scientific">Rhodovulum sulfidophilum</name>
    <name type="common">Rhodobacter sulfidophilus</name>
    <dbReference type="NCBI Taxonomy" id="35806"/>
    <lineage>
        <taxon>Bacteria</taxon>
        <taxon>Pseudomonadati</taxon>
        <taxon>Pseudomonadota</taxon>
        <taxon>Alphaproteobacteria</taxon>
        <taxon>Rhodobacterales</taxon>
        <taxon>Paracoccaceae</taxon>
        <taxon>Rhodovulum</taxon>
    </lineage>
</organism>
<dbReference type="EMBL" id="AP014800">
    <property type="protein sequence ID" value="BAQ69834.1"/>
    <property type="molecule type" value="Genomic_DNA"/>
</dbReference>
<reference evidence="2 3" key="1">
    <citation type="submission" date="2015-02" db="EMBL/GenBank/DDBJ databases">
        <title>Genome sequene of Rhodovulum sulfidophilum DSM 2351.</title>
        <authorList>
            <person name="Nagao N."/>
        </authorList>
    </citation>
    <scope>NUCLEOTIDE SEQUENCE [LARGE SCALE GENOMIC DNA]</scope>
    <source>
        <strain evidence="2 3">DSM 2351</strain>
    </source>
</reference>
<evidence type="ECO:0000313" key="3">
    <source>
        <dbReference type="Proteomes" id="UP000064912"/>
    </source>
</evidence>
<dbReference type="Proteomes" id="UP000064912">
    <property type="component" value="Chromosome"/>
</dbReference>
<accession>A0A0D6B541</accession>
<dbReference type="KEGG" id="rsu:NHU_02686"/>